<feature type="non-terminal residue" evidence="1">
    <location>
        <position position="94"/>
    </location>
</feature>
<protein>
    <submittedName>
        <fullName evidence="1">Uncharacterized protein</fullName>
    </submittedName>
</protein>
<sequence length="94" mass="10876">MARTQGLVVLGSVIPRPPVLRNGSRAPRPARRNYRGCIRHTGRDTSRRHVAYRAWRTCRERVVRGWKHPDVIAHIVACDWPVMNRAARYVIPDL</sequence>
<dbReference type="Proteomes" id="UP000837857">
    <property type="component" value="Chromosome 18"/>
</dbReference>
<keyword evidence="2" id="KW-1185">Reference proteome</keyword>
<name>A0ABN8I8K6_9NEOP</name>
<evidence type="ECO:0000313" key="1">
    <source>
        <dbReference type="EMBL" id="CAH2048620.1"/>
    </source>
</evidence>
<evidence type="ECO:0000313" key="2">
    <source>
        <dbReference type="Proteomes" id="UP000837857"/>
    </source>
</evidence>
<reference evidence="1" key="1">
    <citation type="submission" date="2022-03" db="EMBL/GenBank/DDBJ databases">
        <authorList>
            <person name="Martin H S."/>
        </authorList>
    </citation>
    <scope>NUCLEOTIDE SEQUENCE</scope>
</reference>
<dbReference type="EMBL" id="OW152830">
    <property type="protein sequence ID" value="CAH2048620.1"/>
    <property type="molecule type" value="Genomic_DNA"/>
</dbReference>
<organism evidence="1 2">
    <name type="scientific">Iphiclides podalirius</name>
    <name type="common">scarce swallowtail</name>
    <dbReference type="NCBI Taxonomy" id="110791"/>
    <lineage>
        <taxon>Eukaryota</taxon>
        <taxon>Metazoa</taxon>
        <taxon>Ecdysozoa</taxon>
        <taxon>Arthropoda</taxon>
        <taxon>Hexapoda</taxon>
        <taxon>Insecta</taxon>
        <taxon>Pterygota</taxon>
        <taxon>Neoptera</taxon>
        <taxon>Endopterygota</taxon>
        <taxon>Lepidoptera</taxon>
        <taxon>Glossata</taxon>
        <taxon>Ditrysia</taxon>
        <taxon>Papilionoidea</taxon>
        <taxon>Papilionidae</taxon>
        <taxon>Papilioninae</taxon>
        <taxon>Iphiclides</taxon>
    </lineage>
</organism>
<gene>
    <name evidence="1" type="ORF">IPOD504_LOCUS6227</name>
</gene>
<accession>A0ABN8I8K6</accession>
<proteinExistence type="predicted"/>